<dbReference type="EnsemblPlants" id="TraesCS7A02G007882.1">
    <property type="protein sequence ID" value="TraesCS7A02G007882.1"/>
    <property type="gene ID" value="TraesCS7A02G007882"/>
</dbReference>
<evidence type="ECO:0000313" key="9">
    <source>
        <dbReference type="Proteomes" id="UP000019116"/>
    </source>
</evidence>
<evidence type="ECO:0000256" key="2">
    <source>
        <dbReference type="ARBA" id="ARBA00022737"/>
    </source>
</evidence>
<evidence type="ECO:0000259" key="5">
    <source>
        <dbReference type="Pfam" id="PF00931"/>
    </source>
</evidence>
<feature type="domain" description="Disease resistance R13L4/SHOC-2-like LRR" evidence="7">
    <location>
        <begin position="368"/>
        <end position="491"/>
    </location>
</feature>
<feature type="compositionally biased region" description="Acidic residues" evidence="4">
    <location>
        <begin position="888"/>
        <end position="897"/>
    </location>
</feature>
<evidence type="ECO:0000259" key="7">
    <source>
        <dbReference type="Pfam" id="PF23598"/>
    </source>
</evidence>
<dbReference type="Pfam" id="PF00931">
    <property type="entry name" value="NB-ARC"/>
    <property type="match status" value="1"/>
</dbReference>
<dbReference type="PANTHER" id="PTHR23155:SF1167">
    <property type="entry name" value="OS08G0412100 PROTEIN"/>
    <property type="match status" value="1"/>
</dbReference>
<keyword evidence="3" id="KW-0611">Plant defense</keyword>
<dbReference type="InterPro" id="IPR055414">
    <property type="entry name" value="LRR_R13L4/SHOC2-like"/>
</dbReference>
<dbReference type="Gene3D" id="3.40.50.300">
    <property type="entry name" value="P-loop containing nucleotide triphosphate hydrolases"/>
    <property type="match status" value="1"/>
</dbReference>
<dbReference type="Gramene" id="TraesCS7A02G007882.1">
    <property type="protein sequence ID" value="TraesCS7A02G007882.1"/>
    <property type="gene ID" value="TraesCS7A02G007882"/>
</dbReference>
<dbReference type="GO" id="GO:0043531">
    <property type="term" value="F:ADP binding"/>
    <property type="evidence" value="ECO:0007669"/>
    <property type="project" value="InterPro"/>
</dbReference>
<protein>
    <submittedName>
        <fullName evidence="8">Uncharacterized protein</fullName>
    </submittedName>
</protein>
<feature type="compositionally biased region" description="Polar residues" evidence="4">
    <location>
        <begin position="838"/>
        <end position="856"/>
    </location>
</feature>
<evidence type="ECO:0000256" key="4">
    <source>
        <dbReference type="SAM" id="MobiDB-lite"/>
    </source>
</evidence>
<dbReference type="GO" id="GO:0035556">
    <property type="term" value="P:intracellular signal transduction"/>
    <property type="evidence" value="ECO:0000318"/>
    <property type="project" value="GO_Central"/>
</dbReference>
<dbReference type="SMART" id="SM00369">
    <property type="entry name" value="LRR_TYP"/>
    <property type="match status" value="4"/>
</dbReference>
<dbReference type="SMR" id="A0A3B6RA35"/>
<dbReference type="InterPro" id="IPR002182">
    <property type="entry name" value="NB-ARC"/>
</dbReference>
<evidence type="ECO:0000259" key="6">
    <source>
        <dbReference type="Pfam" id="PF23559"/>
    </source>
</evidence>
<dbReference type="InterPro" id="IPR032675">
    <property type="entry name" value="LRR_dom_sf"/>
</dbReference>
<dbReference type="AlphaFoldDB" id="A0A3B6RA35"/>
<evidence type="ECO:0000256" key="1">
    <source>
        <dbReference type="ARBA" id="ARBA00022614"/>
    </source>
</evidence>
<evidence type="ECO:0000256" key="3">
    <source>
        <dbReference type="ARBA" id="ARBA00022821"/>
    </source>
</evidence>
<dbReference type="Pfam" id="PF23598">
    <property type="entry name" value="LRR_14"/>
    <property type="match status" value="3"/>
</dbReference>
<dbReference type="GO" id="GO:0051707">
    <property type="term" value="P:response to other organism"/>
    <property type="evidence" value="ECO:0007669"/>
    <property type="project" value="UniProtKB-ARBA"/>
</dbReference>
<dbReference type="Proteomes" id="UP000019116">
    <property type="component" value="Chromosome 7A"/>
</dbReference>
<dbReference type="Gene3D" id="1.10.10.10">
    <property type="entry name" value="Winged helix-like DNA-binding domain superfamily/Winged helix DNA-binding domain"/>
    <property type="match status" value="1"/>
</dbReference>
<feature type="domain" description="NB-ARC" evidence="5">
    <location>
        <begin position="1"/>
        <end position="115"/>
    </location>
</feature>
<dbReference type="InterPro" id="IPR027417">
    <property type="entry name" value="P-loop_NTPase"/>
</dbReference>
<dbReference type="InterPro" id="IPR003591">
    <property type="entry name" value="Leu-rich_rpt_typical-subtyp"/>
</dbReference>
<dbReference type="Gene3D" id="3.80.10.10">
    <property type="entry name" value="Ribonuclease Inhibitor"/>
    <property type="match status" value="1"/>
</dbReference>
<dbReference type="Gramene" id="TraesCS7A03G0016100.1">
    <property type="protein sequence ID" value="TraesCS7A03G0016100.1.CDS"/>
    <property type="gene ID" value="TraesCS7A03G0016100"/>
</dbReference>
<organism evidence="8">
    <name type="scientific">Triticum aestivum</name>
    <name type="common">Wheat</name>
    <dbReference type="NCBI Taxonomy" id="4565"/>
    <lineage>
        <taxon>Eukaryota</taxon>
        <taxon>Viridiplantae</taxon>
        <taxon>Streptophyta</taxon>
        <taxon>Embryophyta</taxon>
        <taxon>Tracheophyta</taxon>
        <taxon>Spermatophyta</taxon>
        <taxon>Magnoliopsida</taxon>
        <taxon>Liliopsida</taxon>
        <taxon>Poales</taxon>
        <taxon>Poaceae</taxon>
        <taxon>BOP clade</taxon>
        <taxon>Pooideae</taxon>
        <taxon>Triticodae</taxon>
        <taxon>Triticeae</taxon>
        <taxon>Triticinae</taxon>
        <taxon>Triticum</taxon>
    </lineage>
</organism>
<accession>A0A3B6RA35</accession>
<dbReference type="SUPFAM" id="SSF52047">
    <property type="entry name" value="RNI-like"/>
    <property type="match status" value="1"/>
</dbReference>
<dbReference type="PRINTS" id="PR00364">
    <property type="entry name" value="DISEASERSIST"/>
</dbReference>
<feature type="domain" description="Disease resistance R13L4/SHOC-2-like LRR" evidence="7">
    <location>
        <begin position="665"/>
        <end position="821"/>
    </location>
</feature>
<keyword evidence="1" id="KW-0433">Leucine-rich repeat</keyword>
<dbReference type="InterPro" id="IPR044974">
    <property type="entry name" value="Disease_R_plants"/>
</dbReference>
<keyword evidence="9" id="KW-1185">Reference proteome</keyword>
<dbReference type="InterPro" id="IPR058922">
    <property type="entry name" value="WHD_DRP"/>
</dbReference>
<feature type="region of interest" description="Disordered" evidence="4">
    <location>
        <begin position="837"/>
        <end position="897"/>
    </location>
</feature>
<dbReference type="OrthoDB" id="621089at2759"/>
<dbReference type="PANTHER" id="PTHR23155">
    <property type="entry name" value="DISEASE RESISTANCE PROTEIN RP"/>
    <property type="match status" value="1"/>
</dbReference>
<proteinExistence type="predicted"/>
<keyword evidence="2" id="KW-0677">Repeat</keyword>
<dbReference type="InterPro" id="IPR036388">
    <property type="entry name" value="WH-like_DNA-bd_sf"/>
</dbReference>
<reference evidence="8" key="1">
    <citation type="submission" date="2018-08" db="EMBL/GenBank/DDBJ databases">
        <authorList>
            <person name="Rossello M."/>
        </authorList>
    </citation>
    <scope>NUCLEOTIDE SEQUENCE [LARGE SCALE GENOMIC DNA]</scope>
    <source>
        <strain evidence="8">cv. Chinese Spring</strain>
    </source>
</reference>
<dbReference type="Pfam" id="PF23559">
    <property type="entry name" value="WHD_DRP"/>
    <property type="match status" value="1"/>
</dbReference>
<name>A0A3B6RA35_WHEAT</name>
<dbReference type="GO" id="GO:0006952">
    <property type="term" value="P:defense response"/>
    <property type="evidence" value="ECO:0007669"/>
    <property type="project" value="UniProtKB-KW"/>
</dbReference>
<feature type="domain" description="Disease resistance protein winged helix" evidence="6">
    <location>
        <begin position="253"/>
        <end position="314"/>
    </location>
</feature>
<dbReference type="Gramene" id="TraesROB_scaffold_044273_01G000100.1">
    <property type="protein sequence ID" value="TraesROB_scaffold_044273_01G000100.1"/>
    <property type="gene ID" value="TraesROB_scaffold_044273_01G000100"/>
</dbReference>
<evidence type="ECO:0000313" key="8">
    <source>
        <dbReference type="EnsemblPlants" id="TraesCS7A02G007882.1"/>
    </source>
</evidence>
<sequence>MASVGKTTLASLVYGDKEIGNRFQSRAFVSVTPTPNMKEVLTTILQQVGAQPLTDSEARTEEQIIQAISNFLEDQRYLVIVDDIWHREEWDIIRRSFPENNLGSRIVITTRIASLPGDDLDNSKLYIRMNPRWSSEKERWFYRYYEEDDAAARMKPDMVGQGFDCDHPIVRMCGCLPLALLCMFSAMAMVREQQEQLGVHVKACDMQDMIEKQLKQSGIQNTPGFEPLVQSLQLGYDDLPHHMLKTCLLYCSVYPENYPFHMNDLVMRWVAEGFIYKEDTGKGYLEELSNRGFMFRLKDSWGMPYYQMNPMMRNFLRWKSREDNFISCSSDITLPYACRIHRLCIDDYLVDGGEVQVVDTLLELDWSQIRSLVVFEGAKRCVPFERLERVRVLDLQYHHQYLDFEKLRLSSFVDFVFNALGNQHVKDICGLLSMRHIFGLEGTGISEIPPEIARLHHLETLQIRFTWITELPCEIGDLQQLKTLVVSCNAELEKLPREIGGLQHLETLDLSFSRLTVLPHEIGNLQNLKNLNLHATELKELPQEIGKLQHLETLELSGNRGLTQLPREMGKLQNLKQMLLYRTGVMKIPREIGRLKNLEILELGATIGALPWEASQLLKFEGVPECFRQAWKNSDLVSELAGEILSIQMIAWDGDRGGIIIGRKHMRIPWWIKDHFNDLGSLDIRICKLEERDLKILREMPNLDDLMLRLEVVLRDPIAISGEGFPRLRKLVVDCRVPRVVTFQEGAMPLVRHLYLEFQFYGGPPPPANKDPQLGIKHLRSLYRVEFKCSGKWYERAAERSPCMSAMIDVVRKEAQEHPNEILFRVTGRQYEEFLANKSAQASSSGTSKIDGTPNSGRGEIQEEEQTFPAIKERAEASSRGTTGEMQGQEEEIQEEA</sequence>
<dbReference type="SUPFAM" id="SSF52540">
    <property type="entry name" value="P-loop containing nucleoside triphosphate hydrolases"/>
    <property type="match status" value="1"/>
</dbReference>
<dbReference type="STRING" id="4565.A0A3B6RA35"/>
<feature type="domain" description="Disease resistance R13L4/SHOC-2-like LRR" evidence="7">
    <location>
        <begin position="521"/>
        <end position="604"/>
    </location>
</feature>
<dbReference type="Gramene" id="TraesWEE_scaffold_047303_01G000100.1">
    <property type="protein sequence ID" value="TraesWEE_scaffold_047303_01G000100.1"/>
    <property type="gene ID" value="TraesWEE_scaffold_047303_01G000100"/>
</dbReference>
<dbReference type="Gramene" id="TraesKAR7A01G0002930.1">
    <property type="protein sequence ID" value="cds.TraesKAR7A01G0002930.1"/>
    <property type="gene ID" value="TraesKAR7A01G0002930"/>
</dbReference>
<reference evidence="8" key="2">
    <citation type="submission" date="2018-10" db="UniProtKB">
        <authorList>
            <consortium name="EnsemblPlants"/>
        </authorList>
    </citation>
    <scope>IDENTIFICATION</scope>
</reference>